<protein>
    <submittedName>
        <fullName evidence="1">Uncharacterized protein</fullName>
    </submittedName>
</protein>
<evidence type="ECO:0000313" key="2">
    <source>
        <dbReference type="Proteomes" id="UP000077563"/>
    </source>
</evidence>
<reference evidence="1 2" key="1">
    <citation type="submission" date="2015-09" db="EMBL/GenBank/DDBJ databases">
        <title>Genome sequence of Pseudomonas marginalis ICMP 3553.</title>
        <authorList>
            <person name="Visnovsky S."/>
            <person name="Lu A."/>
            <person name="Panda P."/>
            <person name="Pitman A."/>
        </authorList>
    </citation>
    <scope>NUCLEOTIDE SEQUENCE [LARGE SCALE GENOMIC DNA]</scope>
    <source>
        <strain evidence="1 2">ICMP 3553</strain>
    </source>
</reference>
<gene>
    <name evidence="1" type="ORF">AO064_03060</name>
</gene>
<comment type="caution">
    <text evidence="1">The sequence shown here is derived from an EMBL/GenBank/DDBJ whole genome shotgun (WGS) entry which is preliminary data.</text>
</comment>
<evidence type="ECO:0000313" key="1">
    <source>
        <dbReference type="EMBL" id="OAJ47507.1"/>
    </source>
</evidence>
<accession>A0A9X5KUM0</accession>
<dbReference type="AlphaFoldDB" id="A0A9X5KUM0"/>
<dbReference type="Proteomes" id="UP000077563">
    <property type="component" value="Unassembled WGS sequence"/>
</dbReference>
<dbReference type="RefSeq" id="WP_064054283.1">
    <property type="nucleotide sequence ID" value="NZ_JAMQAV010000002.1"/>
</dbReference>
<dbReference type="EMBL" id="LKEG01000044">
    <property type="protein sequence ID" value="OAJ47507.1"/>
    <property type="molecule type" value="Genomic_DNA"/>
</dbReference>
<sequence>MKLLGEYGPGTKELLRSDRPDGGIIKLLSALTASHTDVTMLTSVARAQSPVLAVFGGADGQKLQFCLGKNL</sequence>
<proteinExistence type="predicted"/>
<name>A0A9X5KUM0_PSEMA</name>
<organism evidence="1 2">
    <name type="scientific">Pseudomonas marginalis</name>
    <name type="common">Pseudomonas panacis</name>
    <dbReference type="NCBI Taxonomy" id="298"/>
    <lineage>
        <taxon>Bacteria</taxon>
        <taxon>Pseudomonadati</taxon>
        <taxon>Pseudomonadota</taxon>
        <taxon>Gammaproteobacteria</taxon>
        <taxon>Pseudomonadales</taxon>
        <taxon>Pseudomonadaceae</taxon>
        <taxon>Pseudomonas</taxon>
    </lineage>
</organism>